<keyword evidence="6" id="KW-0460">Magnesium</keyword>
<comment type="similarity">
    <text evidence="7">Belongs to the PINc/VapC protein family.</text>
</comment>
<dbReference type="SMART" id="SM00670">
    <property type="entry name" value="PINc"/>
    <property type="match status" value="1"/>
</dbReference>
<dbReference type="OrthoDB" id="9796690at2"/>
<evidence type="ECO:0000256" key="6">
    <source>
        <dbReference type="ARBA" id="ARBA00022842"/>
    </source>
</evidence>
<dbReference type="InterPro" id="IPR002716">
    <property type="entry name" value="PIN_dom"/>
</dbReference>
<keyword evidence="4" id="KW-0479">Metal-binding</keyword>
<keyword evidence="10" id="KW-1185">Reference proteome</keyword>
<proteinExistence type="inferred from homology"/>
<dbReference type="Proteomes" id="UP000298009">
    <property type="component" value="Unassembled WGS sequence"/>
</dbReference>
<organism evidence="9 10">
    <name type="scientific">Leptospira noumeaensis</name>
    <dbReference type="NCBI Taxonomy" id="2484964"/>
    <lineage>
        <taxon>Bacteria</taxon>
        <taxon>Pseudomonadati</taxon>
        <taxon>Spirochaetota</taxon>
        <taxon>Spirochaetia</taxon>
        <taxon>Leptospirales</taxon>
        <taxon>Leptospiraceae</taxon>
        <taxon>Leptospira</taxon>
    </lineage>
</organism>
<dbReference type="PANTHER" id="PTHR33653">
    <property type="entry name" value="RIBONUCLEASE VAPC2"/>
    <property type="match status" value="1"/>
</dbReference>
<reference evidence="9" key="1">
    <citation type="journal article" date="2019" name="PLoS Negl. Trop. Dis.">
        <title>Revisiting the worldwide diversity of Leptospira species in the environment.</title>
        <authorList>
            <person name="Vincent A.T."/>
            <person name="Schiettekatte O."/>
            <person name="Bourhy P."/>
            <person name="Veyrier F.J."/>
            <person name="Picardeau M."/>
        </authorList>
    </citation>
    <scope>NUCLEOTIDE SEQUENCE [LARGE SCALE GENOMIC DNA]</scope>
    <source>
        <strain evidence="9">201800287</strain>
    </source>
</reference>
<keyword evidence="3" id="KW-0540">Nuclease</keyword>
<comment type="caution">
    <text evidence="9">The sequence shown here is derived from an EMBL/GenBank/DDBJ whole genome shotgun (WGS) entry which is preliminary data.</text>
</comment>
<accession>A0A4R9I1I6</accession>
<evidence type="ECO:0000256" key="5">
    <source>
        <dbReference type="ARBA" id="ARBA00022801"/>
    </source>
</evidence>
<dbReference type="RefSeq" id="WP_135602496.1">
    <property type="nucleotide sequence ID" value="NZ_RQFK01000027.1"/>
</dbReference>
<evidence type="ECO:0000313" key="10">
    <source>
        <dbReference type="Proteomes" id="UP000298009"/>
    </source>
</evidence>
<dbReference type="Pfam" id="PF01850">
    <property type="entry name" value="PIN"/>
    <property type="match status" value="1"/>
</dbReference>
<feature type="domain" description="PIN" evidence="8">
    <location>
        <begin position="1"/>
        <end position="121"/>
    </location>
</feature>
<dbReference type="PANTHER" id="PTHR33653:SF1">
    <property type="entry name" value="RIBONUCLEASE VAPC2"/>
    <property type="match status" value="1"/>
</dbReference>
<evidence type="ECO:0000256" key="3">
    <source>
        <dbReference type="ARBA" id="ARBA00022722"/>
    </source>
</evidence>
<dbReference type="InterPro" id="IPR050556">
    <property type="entry name" value="Type_II_TA_system_RNase"/>
</dbReference>
<keyword evidence="5" id="KW-0378">Hydrolase</keyword>
<gene>
    <name evidence="9" type="ORF">EHQ24_15235</name>
</gene>
<evidence type="ECO:0000256" key="7">
    <source>
        <dbReference type="ARBA" id="ARBA00038093"/>
    </source>
</evidence>
<keyword evidence="2" id="KW-1277">Toxin-antitoxin system</keyword>
<dbReference type="AlphaFoldDB" id="A0A4R9I1I6"/>
<evidence type="ECO:0000313" key="9">
    <source>
        <dbReference type="EMBL" id="TGK79279.1"/>
    </source>
</evidence>
<dbReference type="GO" id="GO:0004518">
    <property type="term" value="F:nuclease activity"/>
    <property type="evidence" value="ECO:0007669"/>
    <property type="project" value="UniProtKB-KW"/>
</dbReference>
<evidence type="ECO:0000256" key="1">
    <source>
        <dbReference type="ARBA" id="ARBA00001946"/>
    </source>
</evidence>
<comment type="cofactor">
    <cofactor evidence="1">
        <name>Mg(2+)</name>
        <dbReference type="ChEBI" id="CHEBI:18420"/>
    </cofactor>
</comment>
<evidence type="ECO:0000256" key="2">
    <source>
        <dbReference type="ARBA" id="ARBA00022649"/>
    </source>
</evidence>
<dbReference type="GO" id="GO:0046872">
    <property type="term" value="F:metal ion binding"/>
    <property type="evidence" value="ECO:0007669"/>
    <property type="project" value="UniProtKB-KW"/>
</dbReference>
<dbReference type="GO" id="GO:0016787">
    <property type="term" value="F:hydrolase activity"/>
    <property type="evidence" value="ECO:0007669"/>
    <property type="project" value="UniProtKB-KW"/>
</dbReference>
<dbReference type="SUPFAM" id="SSF88723">
    <property type="entry name" value="PIN domain-like"/>
    <property type="match status" value="1"/>
</dbReference>
<sequence length="132" mass="15016">MNYFLDTNICIYFLKGKNDKIENNIKKLNPNRIKIPSIVKAELLLGALKSQNPKKNRNVVLDFLDPFEIVGFNDIESEIYAEIRSNLESKGLPIGPNDLIIASIVLNNNGILVTNNEKEFARINSIKLENWT</sequence>
<dbReference type="InterPro" id="IPR029060">
    <property type="entry name" value="PIN-like_dom_sf"/>
</dbReference>
<dbReference type="Gene3D" id="3.40.50.1010">
    <property type="entry name" value="5'-nuclease"/>
    <property type="match status" value="1"/>
</dbReference>
<dbReference type="EMBL" id="RQFK01000027">
    <property type="protein sequence ID" value="TGK79279.1"/>
    <property type="molecule type" value="Genomic_DNA"/>
</dbReference>
<dbReference type="CDD" id="cd09881">
    <property type="entry name" value="PIN_VapC4-5_FitB-like"/>
    <property type="match status" value="1"/>
</dbReference>
<evidence type="ECO:0000256" key="4">
    <source>
        <dbReference type="ARBA" id="ARBA00022723"/>
    </source>
</evidence>
<name>A0A4R9I1I6_9LEPT</name>
<protein>
    <submittedName>
        <fullName evidence="9">Type II toxin-antitoxin system VapC family toxin</fullName>
    </submittedName>
</protein>
<evidence type="ECO:0000259" key="8">
    <source>
        <dbReference type="SMART" id="SM00670"/>
    </source>
</evidence>